<gene>
    <name evidence="2" type="ORF">CUNI_LOCUS3280</name>
</gene>
<dbReference type="AlphaFoldDB" id="A0A8S3YQA8"/>
<evidence type="ECO:0000259" key="1">
    <source>
        <dbReference type="PROSITE" id="PS50003"/>
    </source>
</evidence>
<accession>A0A8S3YQA8</accession>
<protein>
    <recommendedName>
        <fullName evidence="1">PH domain-containing protein</fullName>
    </recommendedName>
</protein>
<dbReference type="InterPro" id="IPR001849">
    <property type="entry name" value="PH_domain"/>
</dbReference>
<dbReference type="InterPro" id="IPR011993">
    <property type="entry name" value="PH-like_dom_sf"/>
</dbReference>
<dbReference type="OrthoDB" id="185175at2759"/>
<dbReference type="PROSITE" id="PS50003">
    <property type="entry name" value="PH_DOMAIN"/>
    <property type="match status" value="1"/>
</dbReference>
<dbReference type="EMBL" id="CAJHNH020000445">
    <property type="protein sequence ID" value="CAG5117722.1"/>
    <property type="molecule type" value="Genomic_DNA"/>
</dbReference>
<organism evidence="2 3">
    <name type="scientific">Candidula unifasciata</name>
    <dbReference type="NCBI Taxonomy" id="100452"/>
    <lineage>
        <taxon>Eukaryota</taxon>
        <taxon>Metazoa</taxon>
        <taxon>Spiralia</taxon>
        <taxon>Lophotrochozoa</taxon>
        <taxon>Mollusca</taxon>
        <taxon>Gastropoda</taxon>
        <taxon>Heterobranchia</taxon>
        <taxon>Euthyneura</taxon>
        <taxon>Panpulmonata</taxon>
        <taxon>Eupulmonata</taxon>
        <taxon>Stylommatophora</taxon>
        <taxon>Helicina</taxon>
        <taxon>Helicoidea</taxon>
        <taxon>Geomitridae</taxon>
        <taxon>Candidula</taxon>
    </lineage>
</organism>
<name>A0A8S3YQA8_9EUPU</name>
<evidence type="ECO:0000313" key="3">
    <source>
        <dbReference type="Proteomes" id="UP000678393"/>
    </source>
</evidence>
<feature type="domain" description="PH" evidence="1">
    <location>
        <begin position="29"/>
        <end position="117"/>
    </location>
</feature>
<dbReference type="Gene3D" id="2.30.29.30">
    <property type="entry name" value="Pleckstrin-homology domain (PH domain)/Phosphotyrosine-binding domain (PTB)"/>
    <property type="match status" value="1"/>
</dbReference>
<comment type="caution">
    <text evidence="2">The sequence shown here is derived from an EMBL/GenBank/DDBJ whole genome shotgun (WGS) entry which is preliminary data.</text>
</comment>
<sequence length="117" mass="13664">MNSIYNNNNNRKMPEIIRSSSTQADWASRVQIRGILSKKPFGHQSSRWSKRFFLVKDGFLMYYDANERKDIERREFFNVHPKGVIPLGECHFKSCKETQQPFCILLESPEIGVSTCC</sequence>
<keyword evidence="3" id="KW-1185">Reference proteome</keyword>
<evidence type="ECO:0000313" key="2">
    <source>
        <dbReference type="EMBL" id="CAG5117722.1"/>
    </source>
</evidence>
<reference evidence="2" key="1">
    <citation type="submission" date="2021-04" db="EMBL/GenBank/DDBJ databases">
        <authorList>
            <consortium name="Molecular Ecology Group"/>
        </authorList>
    </citation>
    <scope>NUCLEOTIDE SEQUENCE</scope>
</reference>
<dbReference type="Pfam" id="PF00169">
    <property type="entry name" value="PH"/>
    <property type="match status" value="1"/>
</dbReference>
<proteinExistence type="predicted"/>
<dbReference type="SUPFAM" id="SSF50729">
    <property type="entry name" value="PH domain-like"/>
    <property type="match status" value="1"/>
</dbReference>
<dbReference type="Proteomes" id="UP000678393">
    <property type="component" value="Unassembled WGS sequence"/>
</dbReference>